<evidence type="ECO:0000256" key="3">
    <source>
        <dbReference type="SAM" id="MobiDB-lite"/>
    </source>
</evidence>
<sequence length="823" mass="93421">MAESLVAILLVTTSSKGSNLVFHWPPYPSTQPRLARPKPRYEEKNALLDNVWIAATNYDASKTEDTYNPILDDWDYEWRRPNVYRDRTRSVSFVEPPGRSRPGSRRASPSKIKESSRFDANVSLGDSSFTNYEYDSLFGFPSEFLANILCPKDDMCHQKFEFIVDDLAFIGHPVCADPDGTWKFKKEREIPMKPSTVSASPPHTFHLVFVIDLPDPSSSSSGNVFKYFHVIYEHLAFTVTAVLFQEQVLNRYVDVECETLVSLRDDCYTRYASFDEYIAQALDASSLARAIKTLYEAVKANSIARLVINEIGVEVQLPPQLDKLLHAEEDNPDFIERSDPDSVSWGPELKFGWGLPTLAPWKSLLLYDMDEDQNDLKMNLSRPGLSQEDQRLAEGLIQFLETVSIFDSLADIAHSLDWDLEGQVYPTVRWLVYHRRAKIVDTVHRGLRTVFALSSKIDRTLPELSEEFSRSFPNPAISPLPKLFASISNPTSSPSFSPVLGPIRSHAHSRSVPQLAHAPNSVTQATVPMSSDFFTCAVRKKDLIPLYQDVVKWLLRHELIVTLHLHIRIVATAAIKERVRQRRRRAEKRRFERNQQAVAYDRGQSRRQSVGAGYNVGLNAGIGGGIGGLIGPNRYINDGLTTESFASRGRERSLSRRYSNNGPAPLLEGGITRSFKYHSDFGNRGRSTLRRSAMDEIESTNEVHDADTDDETGGMRIADMDMDDENEEEDDDIVMEEDRFEDNHCSSIITEPGQATTLQRKWIAAMSDGKNEEVARRFQLINQFFNGKRTDAEILHEAEITRRQLREVLQQYDEYLLTSLHPA</sequence>
<reference evidence="5 6" key="1">
    <citation type="journal article" date="2017" name="Mol. Ecol.">
        <title>Comparative and population genomic landscape of Phellinus noxius: A hypervariable fungus causing root rot in trees.</title>
        <authorList>
            <person name="Chung C.L."/>
            <person name="Lee T.J."/>
            <person name="Akiba M."/>
            <person name="Lee H.H."/>
            <person name="Kuo T.H."/>
            <person name="Liu D."/>
            <person name="Ke H.M."/>
            <person name="Yokoi T."/>
            <person name="Roa M.B."/>
            <person name="Lu M.J."/>
            <person name="Chang Y.Y."/>
            <person name="Ann P.J."/>
            <person name="Tsai J.N."/>
            <person name="Chen C.Y."/>
            <person name="Tzean S.S."/>
            <person name="Ota Y."/>
            <person name="Hattori T."/>
            <person name="Sahashi N."/>
            <person name="Liou R.F."/>
            <person name="Kikuchi T."/>
            <person name="Tsai I.J."/>
        </authorList>
    </citation>
    <scope>NUCLEOTIDE SEQUENCE [LARGE SCALE GENOMIC DNA]</scope>
    <source>
        <strain evidence="5 6">FFPRI411160</strain>
    </source>
</reference>
<evidence type="ECO:0000313" key="6">
    <source>
        <dbReference type="Proteomes" id="UP000217199"/>
    </source>
</evidence>
<comment type="caution">
    <text evidence="5">The sequence shown here is derived from an EMBL/GenBank/DDBJ whole genome shotgun (WGS) entry which is preliminary data.</text>
</comment>
<feature type="region of interest" description="Disordered" evidence="3">
    <location>
        <begin position="583"/>
        <end position="604"/>
    </location>
</feature>
<keyword evidence="2" id="KW-0732">Signal</keyword>
<dbReference type="GO" id="GO:0034198">
    <property type="term" value="P:cellular response to amino acid starvation"/>
    <property type="evidence" value="ECO:0007669"/>
    <property type="project" value="TreeGrafter"/>
</dbReference>
<feature type="region of interest" description="Disordered" evidence="3">
    <location>
        <begin position="90"/>
        <end position="114"/>
    </location>
</feature>
<dbReference type="InterPro" id="IPR056603">
    <property type="entry name" value="HTH_NPRL3"/>
</dbReference>
<dbReference type="InParanoid" id="A0A286U8L9"/>
<protein>
    <recommendedName>
        <fullName evidence="2">Nitrogen permease regulator 3</fullName>
    </recommendedName>
    <alternativeName>
        <fullName evidence="2">Required for meiotic nuclear division protein 11</fullName>
    </alternativeName>
</protein>
<dbReference type="AlphaFoldDB" id="A0A286U8L9"/>
<dbReference type="Pfam" id="PF03666">
    <property type="entry name" value="NPR3"/>
    <property type="match status" value="2"/>
</dbReference>
<evidence type="ECO:0000259" key="4">
    <source>
        <dbReference type="Pfam" id="PF24064"/>
    </source>
</evidence>
<dbReference type="PANTHER" id="PTHR13153">
    <property type="entry name" value="CGTHBA PROTEIN -14 GENE PROTEIN"/>
    <property type="match status" value="1"/>
</dbReference>
<keyword evidence="2" id="KW-0469">Meiosis</keyword>
<comment type="similarity">
    <text evidence="1 2">Belongs to the NPR3 family.</text>
</comment>
<accession>A0A286U8L9</accession>
<evidence type="ECO:0000256" key="2">
    <source>
        <dbReference type="RuleBase" id="RU368069"/>
    </source>
</evidence>
<dbReference type="GO" id="GO:1904262">
    <property type="term" value="P:negative regulation of TORC1 signaling"/>
    <property type="evidence" value="ECO:0007669"/>
    <property type="project" value="TreeGrafter"/>
</dbReference>
<keyword evidence="6" id="KW-1185">Reference proteome</keyword>
<name>A0A286U8L9_9AGAM</name>
<feature type="domain" description="GATOR1 complex protein NPRL3 C-terminal HTH" evidence="4">
    <location>
        <begin position="756"/>
        <end position="816"/>
    </location>
</feature>
<feature type="compositionally biased region" description="Low complexity" evidence="3">
    <location>
        <begin position="96"/>
        <end position="110"/>
    </location>
</feature>
<dbReference type="Pfam" id="PF24064">
    <property type="entry name" value="HTH_NPRL3"/>
    <property type="match status" value="1"/>
</dbReference>
<gene>
    <name evidence="5" type="ORF">PNOK_0878000</name>
</gene>
<dbReference type="PANTHER" id="PTHR13153:SF5">
    <property type="entry name" value="GATOR COMPLEX PROTEIN NPRL3"/>
    <property type="match status" value="1"/>
</dbReference>
<dbReference type="Proteomes" id="UP000217199">
    <property type="component" value="Unassembled WGS sequence"/>
</dbReference>
<proteinExistence type="inferred from homology"/>
<evidence type="ECO:0000256" key="1">
    <source>
        <dbReference type="ARBA" id="ARBA00010546"/>
    </source>
</evidence>
<dbReference type="InterPro" id="IPR005365">
    <property type="entry name" value="Npr3"/>
</dbReference>
<comment type="function">
    <text evidence="2">Mediates inactivation of the TORC1 complex in response to amino acid starvation. Required for meiotic nuclear division.</text>
</comment>
<comment type="subcellular location">
    <subcellularLocation>
        <location evidence="2">Vacuole membrane</location>
        <topology evidence="2">Peripheral membrane protein</topology>
    </subcellularLocation>
</comment>
<dbReference type="STRING" id="2282107.A0A286U8L9"/>
<dbReference type="GO" id="GO:1990130">
    <property type="term" value="C:GATOR1 complex"/>
    <property type="evidence" value="ECO:0007669"/>
    <property type="project" value="TreeGrafter"/>
</dbReference>
<dbReference type="OrthoDB" id="18648at2759"/>
<dbReference type="FunCoup" id="A0A286U8L9">
    <property type="interactions" value="95"/>
</dbReference>
<dbReference type="EMBL" id="NBII01000009">
    <property type="protein sequence ID" value="PAV15922.1"/>
    <property type="molecule type" value="Genomic_DNA"/>
</dbReference>
<organism evidence="5 6">
    <name type="scientific">Pyrrhoderma noxium</name>
    <dbReference type="NCBI Taxonomy" id="2282107"/>
    <lineage>
        <taxon>Eukaryota</taxon>
        <taxon>Fungi</taxon>
        <taxon>Dikarya</taxon>
        <taxon>Basidiomycota</taxon>
        <taxon>Agaricomycotina</taxon>
        <taxon>Agaricomycetes</taxon>
        <taxon>Hymenochaetales</taxon>
        <taxon>Hymenochaetaceae</taxon>
        <taxon>Pyrrhoderma</taxon>
    </lineage>
</organism>
<dbReference type="GO" id="GO:0010508">
    <property type="term" value="P:positive regulation of autophagy"/>
    <property type="evidence" value="ECO:0007669"/>
    <property type="project" value="TreeGrafter"/>
</dbReference>
<dbReference type="GO" id="GO:0038202">
    <property type="term" value="P:TORC1 signaling"/>
    <property type="evidence" value="ECO:0007669"/>
    <property type="project" value="TreeGrafter"/>
</dbReference>
<dbReference type="GO" id="GO:0051321">
    <property type="term" value="P:meiotic cell cycle"/>
    <property type="evidence" value="ECO:0007669"/>
    <property type="project" value="UniProtKB-UniRule"/>
</dbReference>
<evidence type="ECO:0000313" key="5">
    <source>
        <dbReference type="EMBL" id="PAV15922.1"/>
    </source>
</evidence>
<dbReference type="GO" id="GO:0005774">
    <property type="term" value="C:vacuolar membrane"/>
    <property type="evidence" value="ECO:0007669"/>
    <property type="project" value="UniProtKB-SubCell"/>
</dbReference>